<dbReference type="InterPro" id="IPR036280">
    <property type="entry name" value="Multihaem_cyt_sf"/>
</dbReference>
<dbReference type="SUPFAM" id="SSF48695">
    <property type="entry name" value="Multiheme cytochromes"/>
    <property type="match status" value="1"/>
</dbReference>
<protein>
    <submittedName>
        <fullName evidence="3">Cytochrome C554 and C-prime</fullName>
    </submittedName>
</protein>
<evidence type="ECO:0000259" key="2">
    <source>
        <dbReference type="Pfam" id="PF13435"/>
    </source>
</evidence>
<dbReference type="Proteomes" id="UP000297352">
    <property type="component" value="Unassembled WGS sequence"/>
</dbReference>
<keyword evidence="4" id="KW-1185">Reference proteome</keyword>
<feature type="domain" description="Cytochrome c-552/4" evidence="2">
    <location>
        <begin position="73"/>
        <end position="128"/>
    </location>
</feature>
<dbReference type="Pfam" id="PF13435">
    <property type="entry name" value="Cytochrome_C554"/>
    <property type="match status" value="1"/>
</dbReference>
<proteinExistence type="predicted"/>
<keyword evidence="1" id="KW-1133">Transmembrane helix</keyword>
<keyword evidence="1" id="KW-0812">Transmembrane</keyword>
<dbReference type="InterPro" id="IPR023155">
    <property type="entry name" value="Cyt_c-552/4"/>
</dbReference>
<evidence type="ECO:0000313" key="4">
    <source>
        <dbReference type="Proteomes" id="UP000297352"/>
    </source>
</evidence>
<accession>A0ABY2MS28</accession>
<comment type="caution">
    <text evidence="3">The sequence shown here is derived from an EMBL/GenBank/DDBJ whole genome shotgun (WGS) entry which is preliminary data.</text>
</comment>
<feature type="transmembrane region" description="Helical" evidence="1">
    <location>
        <begin position="12"/>
        <end position="35"/>
    </location>
</feature>
<sequence>MVFLQRLTVGKIILKQYFKLFLFISVTIIIGYYLYENQREVPIEEVFLGKNWAKPILTLPDLKGVGAPTAKNCGNCHTETYEEWKLSTHANALSDVQFQSELAKSSSPKWICLNCHIPVQNQREMITIALRGGNYFKPIEVPNPNFNPEMKEEAITCATCHVRVDEKSNQSYVIGGSGGTSPPHPVQINPEFLKNRCNDCHNETYTLNQSLVCSFQTGTELKNNGSDKSCVSCHLPEVKRSFVKHSLHRPVRVAHRHGFIGGGVPKRFDLYKEQIRLGYKPGLVLSDFKWQNGNIHLRLQNQNANHHVTSGDPERFYRFVIEGIDQFGNVIYKNESKIGQEWEWSPKAKKISDSRIPFGETFKWELPSIPKSNLITKFRFQAIHVRLKGITSDYMVQSANDVPETYRNKVKQIKEIYPHSSIVIESVYDVKSKLRKDTPLEILFKRNAERRGE</sequence>
<name>A0ABY2MS28_9LEPT</name>
<dbReference type="Gene3D" id="1.10.1130.10">
    <property type="entry name" value="Flavocytochrome C3, Chain A"/>
    <property type="match status" value="1"/>
</dbReference>
<reference evidence="4" key="1">
    <citation type="journal article" date="2019" name="PLoS Negl. Trop. Dis.">
        <title>Revisiting the worldwide diversity of Leptospira species in the environment.</title>
        <authorList>
            <person name="Vincent A.T."/>
            <person name="Schiettekatte O."/>
            <person name="Bourhy P."/>
            <person name="Veyrier F.J."/>
            <person name="Picardeau M."/>
        </authorList>
    </citation>
    <scope>NUCLEOTIDE SEQUENCE [LARGE SCALE GENOMIC DNA]</scope>
    <source>
        <strain evidence="4">201702449</strain>
    </source>
</reference>
<organism evidence="3 4">
    <name type="scientific">Leptospira levettii</name>
    <dbReference type="NCBI Taxonomy" id="2023178"/>
    <lineage>
        <taxon>Bacteria</taxon>
        <taxon>Pseudomonadati</taxon>
        <taxon>Spirochaetota</taxon>
        <taxon>Spirochaetia</taxon>
        <taxon>Leptospirales</taxon>
        <taxon>Leptospiraceae</taxon>
        <taxon>Leptospira</taxon>
    </lineage>
</organism>
<keyword evidence="1" id="KW-0472">Membrane</keyword>
<dbReference type="EMBL" id="RQGI01000010">
    <property type="protein sequence ID" value="TGL73755.1"/>
    <property type="molecule type" value="Genomic_DNA"/>
</dbReference>
<evidence type="ECO:0000256" key="1">
    <source>
        <dbReference type="SAM" id="Phobius"/>
    </source>
</evidence>
<evidence type="ECO:0000313" key="3">
    <source>
        <dbReference type="EMBL" id="TGL73755.1"/>
    </source>
</evidence>
<gene>
    <name evidence="3" type="ORF">EHQ60_03770</name>
</gene>